<dbReference type="AlphaFoldDB" id="A0A101LYS5"/>
<geneLocation type="mitochondrion" evidence="1"/>
<keyword evidence="1" id="KW-0496">Mitochondrion</keyword>
<sequence length="106" mass="11995">MDLQSLMKPHLEWDLFGAKLDLLWLTPATSDFGSSRLPVILSVVPPRLFRLAPGSPCLLHLTSWSLSFLGYLPNGQFLPWSSFQVGLDSRRIHPSAINHHLIPMRH</sequence>
<dbReference type="EMBL" id="LKAM01000006">
    <property type="protein sequence ID" value="KUM47864.1"/>
    <property type="molecule type" value="Genomic_DNA"/>
</dbReference>
<proteinExistence type="predicted"/>
<reference evidence="1" key="1">
    <citation type="journal article" date="2015" name="Genome Biol. Evol.">
        <title>Organellar Genomes of White Spruce (Picea glauca): Assembly and Annotation.</title>
        <authorList>
            <person name="Jackman S.D."/>
            <person name="Warren R.L."/>
            <person name="Gibb E.A."/>
            <person name="Vandervalk B.P."/>
            <person name="Mohamadi H."/>
            <person name="Chu J."/>
            <person name="Raymond A."/>
            <person name="Pleasance S."/>
            <person name="Coope R."/>
            <person name="Wildung M.R."/>
            <person name="Ritland C.E."/>
            <person name="Bousquet J."/>
            <person name="Jones S.J."/>
            <person name="Bohlmann J."/>
            <person name="Birol I."/>
        </authorList>
    </citation>
    <scope>NUCLEOTIDE SEQUENCE [LARGE SCALE GENOMIC DNA]</scope>
    <source>
        <tissue evidence="1">Flushing bud</tissue>
    </source>
</reference>
<comment type="caution">
    <text evidence="1">The sequence shown here is derived from an EMBL/GenBank/DDBJ whole genome shotgun (WGS) entry which is preliminary data.</text>
</comment>
<name>A0A101LYS5_PICGL</name>
<organism evidence="1">
    <name type="scientific">Picea glauca</name>
    <name type="common">White spruce</name>
    <name type="synonym">Pinus glauca</name>
    <dbReference type="NCBI Taxonomy" id="3330"/>
    <lineage>
        <taxon>Eukaryota</taxon>
        <taxon>Viridiplantae</taxon>
        <taxon>Streptophyta</taxon>
        <taxon>Embryophyta</taxon>
        <taxon>Tracheophyta</taxon>
        <taxon>Spermatophyta</taxon>
        <taxon>Pinopsida</taxon>
        <taxon>Pinidae</taxon>
        <taxon>Conifers I</taxon>
        <taxon>Pinales</taxon>
        <taxon>Pinaceae</taxon>
        <taxon>Picea</taxon>
    </lineage>
</organism>
<gene>
    <name evidence="1" type="ORF">ABT39_MTgene4858</name>
</gene>
<accession>A0A101LYS5</accession>
<protein>
    <submittedName>
        <fullName evidence="1">Uncharacterized protein</fullName>
    </submittedName>
</protein>
<evidence type="ECO:0000313" key="1">
    <source>
        <dbReference type="EMBL" id="KUM47864.1"/>
    </source>
</evidence>